<evidence type="ECO:0000256" key="6">
    <source>
        <dbReference type="SAM" id="MobiDB-lite"/>
    </source>
</evidence>
<dbReference type="Pfam" id="PF07716">
    <property type="entry name" value="bZIP_2"/>
    <property type="match status" value="1"/>
</dbReference>
<keyword evidence="3" id="KW-0238">DNA-binding</keyword>
<sequence length="219" mass="24800">MSQDHHHAYSSRAGPPPSSSAGHWSTQAPEVGPYPLVDSMAYSQDDLSPHDDPSMHMGSPSSMDQHVIGDNSYLGQGYLTSPISPPNGTMPGSPMPGSQFFNMMDPLAHGGDEIISAAIEEDKRRRNTAASARFRMKKKEREAELERTTKNMADRCDELQRRISKLETENRWLRELITERSRNRGRRPGQNRSVEDKDREKEGERASEQRQPRGMRIRK</sequence>
<evidence type="ECO:0000259" key="7">
    <source>
        <dbReference type="PROSITE" id="PS50217"/>
    </source>
</evidence>
<comment type="subcellular location">
    <subcellularLocation>
        <location evidence="1">Nucleus</location>
    </subcellularLocation>
</comment>
<dbReference type="Gene3D" id="1.20.5.170">
    <property type="match status" value="1"/>
</dbReference>
<evidence type="ECO:0000256" key="3">
    <source>
        <dbReference type="ARBA" id="ARBA00023125"/>
    </source>
</evidence>
<accession>A0A6A6UC67</accession>
<dbReference type="PANTHER" id="PTHR13044:SF14">
    <property type="entry name" value="CRYPTOCEPHAL, ISOFORM A"/>
    <property type="match status" value="1"/>
</dbReference>
<dbReference type="EMBL" id="MU004235">
    <property type="protein sequence ID" value="KAF2668953.1"/>
    <property type="molecule type" value="Genomic_DNA"/>
</dbReference>
<gene>
    <name evidence="8" type="ORF">BT63DRAFT_454933</name>
</gene>
<feature type="domain" description="BZIP" evidence="7">
    <location>
        <begin position="121"/>
        <end position="180"/>
    </location>
</feature>
<dbReference type="PROSITE" id="PS00036">
    <property type="entry name" value="BZIP_BASIC"/>
    <property type="match status" value="1"/>
</dbReference>
<keyword evidence="4" id="KW-0804">Transcription</keyword>
<evidence type="ECO:0000256" key="2">
    <source>
        <dbReference type="ARBA" id="ARBA00023015"/>
    </source>
</evidence>
<dbReference type="AlphaFoldDB" id="A0A6A6UC67"/>
<feature type="compositionally biased region" description="Basic and acidic residues" evidence="6">
    <location>
        <begin position="193"/>
        <end position="211"/>
    </location>
</feature>
<feature type="compositionally biased region" description="Basic and acidic residues" evidence="6">
    <location>
        <begin position="139"/>
        <end position="149"/>
    </location>
</feature>
<feature type="region of interest" description="Disordered" evidence="6">
    <location>
        <begin position="120"/>
        <end position="149"/>
    </location>
</feature>
<dbReference type="PROSITE" id="PS50217">
    <property type="entry name" value="BZIP"/>
    <property type="match status" value="1"/>
</dbReference>
<keyword evidence="2" id="KW-0805">Transcription regulation</keyword>
<dbReference type="OrthoDB" id="1939598at2759"/>
<name>A0A6A6UC67_9PEZI</name>
<feature type="region of interest" description="Disordered" evidence="6">
    <location>
        <begin position="176"/>
        <end position="219"/>
    </location>
</feature>
<dbReference type="Proteomes" id="UP000799302">
    <property type="component" value="Unassembled WGS sequence"/>
</dbReference>
<dbReference type="GO" id="GO:0000977">
    <property type="term" value="F:RNA polymerase II transcription regulatory region sequence-specific DNA binding"/>
    <property type="evidence" value="ECO:0007669"/>
    <property type="project" value="TreeGrafter"/>
</dbReference>
<dbReference type="GO" id="GO:0005634">
    <property type="term" value="C:nucleus"/>
    <property type="evidence" value="ECO:0007669"/>
    <property type="project" value="UniProtKB-SubCell"/>
</dbReference>
<protein>
    <recommendedName>
        <fullName evidence="7">BZIP domain-containing protein</fullName>
    </recommendedName>
</protein>
<dbReference type="GO" id="GO:0001228">
    <property type="term" value="F:DNA-binding transcription activator activity, RNA polymerase II-specific"/>
    <property type="evidence" value="ECO:0007669"/>
    <property type="project" value="TreeGrafter"/>
</dbReference>
<proteinExistence type="predicted"/>
<evidence type="ECO:0000256" key="5">
    <source>
        <dbReference type="ARBA" id="ARBA00023242"/>
    </source>
</evidence>
<keyword evidence="9" id="KW-1185">Reference proteome</keyword>
<organism evidence="8 9">
    <name type="scientific">Microthyrium microscopicum</name>
    <dbReference type="NCBI Taxonomy" id="703497"/>
    <lineage>
        <taxon>Eukaryota</taxon>
        <taxon>Fungi</taxon>
        <taxon>Dikarya</taxon>
        <taxon>Ascomycota</taxon>
        <taxon>Pezizomycotina</taxon>
        <taxon>Dothideomycetes</taxon>
        <taxon>Dothideomycetes incertae sedis</taxon>
        <taxon>Microthyriales</taxon>
        <taxon>Microthyriaceae</taxon>
        <taxon>Microthyrium</taxon>
    </lineage>
</organism>
<evidence type="ECO:0000313" key="8">
    <source>
        <dbReference type="EMBL" id="KAF2668953.1"/>
    </source>
</evidence>
<keyword evidence="5" id="KW-0539">Nucleus</keyword>
<reference evidence="8" key="1">
    <citation type="journal article" date="2020" name="Stud. Mycol.">
        <title>101 Dothideomycetes genomes: a test case for predicting lifestyles and emergence of pathogens.</title>
        <authorList>
            <person name="Haridas S."/>
            <person name="Albert R."/>
            <person name="Binder M."/>
            <person name="Bloem J."/>
            <person name="Labutti K."/>
            <person name="Salamov A."/>
            <person name="Andreopoulos B."/>
            <person name="Baker S."/>
            <person name="Barry K."/>
            <person name="Bills G."/>
            <person name="Bluhm B."/>
            <person name="Cannon C."/>
            <person name="Castanera R."/>
            <person name="Culley D."/>
            <person name="Daum C."/>
            <person name="Ezra D."/>
            <person name="Gonzalez J."/>
            <person name="Henrissat B."/>
            <person name="Kuo A."/>
            <person name="Liang C."/>
            <person name="Lipzen A."/>
            <person name="Lutzoni F."/>
            <person name="Magnuson J."/>
            <person name="Mondo S."/>
            <person name="Nolan M."/>
            <person name="Ohm R."/>
            <person name="Pangilinan J."/>
            <person name="Park H.-J."/>
            <person name="Ramirez L."/>
            <person name="Alfaro M."/>
            <person name="Sun H."/>
            <person name="Tritt A."/>
            <person name="Yoshinaga Y."/>
            <person name="Zwiers L.-H."/>
            <person name="Turgeon B."/>
            <person name="Goodwin S."/>
            <person name="Spatafora J."/>
            <person name="Crous P."/>
            <person name="Grigoriev I."/>
        </authorList>
    </citation>
    <scope>NUCLEOTIDE SEQUENCE</scope>
    <source>
        <strain evidence="8">CBS 115976</strain>
    </source>
</reference>
<evidence type="ECO:0000313" key="9">
    <source>
        <dbReference type="Proteomes" id="UP000799302"/>
    </source>
</evidence>
<evidence type="ECO:0000256" key="4">
    <source>
        <dbReference type="ARBA" id="ARBA00023163"/>
    </source>
</evidence>
<dbReference type="CDD" id="cd14705">
    <property type="entry name" value="bZIP_Zip1"/>
    <property type="match status" value="1"/>
</dbReference>
<evidence type="ECO:0000256" key="1">
    <source>
        <dbReference type="ARBA" id="ARBA00004123"/>
    </source>
</evidence>
<dbReference type="SUPFAM" id="SSF57959">
    <property type="entry name" value="Leucine zipper domain"/>
    <property type="match status" value="1"/>
</dbReference>
<feature type="region of interest" description="Disordered" evidence="6">
    <location>
        <begin position="1"/>
        <end position="63"/>
    </location>
</feature>
<dbReference type="InterPro" id="IPR004827">
    <property type="entry name" value="bZIP"/>
</dbReference>
<dbReference type="InterPro" id="IPR046347">
    <property type="entry name" value="bZIP_sf"/>
</dbReference>
<dbReference type="PANTHER" id="PTHR13044">
    <property type="entry name" value="ACTIVATING TRANSCRIPTION FACTOR ATF 4/5"/>
    <property type="match status" value="1"/>
</dbReference>